<organism evidence="9 10">
    <name type="scientific">Kitasatospora paranensis</name>
    <dbReference type="NCBI Taxonomy" id="258053"/>
    <lineage>
        <taxon>Bacteria</taxon>
        <taxon>Bacillati</taxon>
        <taxon>Actinomycetota</taxon>
        <taxon>Actinomycetes</taxon>
        <taxon>Kitasatosporales</taxon>
        <taxon>Streptomycetaceae</taxon>
        <taxon>Kitasatospora</taxon>
    </lineage>
</organism>
<evidence type="ECO:0000256" key="7">
    <source>
        <dbReference type="SAM" id="SignalP"/>
    </source>
</evidence>
<evidence type="ECO:0000256" key="4">
    <source>
        <dbReference type="ARBA" id="ARBA00022690"/>
    </source>
</evidence>
<feature type="chain" id="PRO_5045535965" evidence="7">
    <location>
        <begin position="24"/>
        <end position="120"/>
    </location>
</feature>
<keyword evidence="5" id="KW-0722">Serine protease inhibitor</keyword>
<feature type="domain" description="Subtilisin inhibitor" evidence="8">
    <location>
        <begin position="35"/>
        <end position="106"/>
    </location>
</feature>
<evidence type="ECO:0000313" key="9">
    <source>
        <dbReference type="EMBL" id="MFC7185043.1"/>
    </source>
</evidence>
<protein>
    <submittedName>
        <fullName evidence="9">SSI family serine proteinase inhibitor</fullName>
    </submittedName>
</protein>
<proteinExistence type="inferred from homology"/>
<evidence type="ECO:0000256" key="2">
    <source>
        <dbReference type="ARBA" id="ARBA00010472"/>
    </source>
</evidence>
<dbReference type="Proteomes" id="UP001596435">
    <property type="component" value="Unassembled WGS sequence"/>
</dbReference>
<evidence type="ECO:0000313" key="10">
    <source>
        <dbReference type="Proteomes" id="UP001596435"/>
    </source>
</evidence>
<name>A0ABW2G693_9ACTN</name>
<keyword evidence="4" id="KW-0646">Protease inhibitor</keyword>
<evidence type="ECO:0000256" key="6">
    <source>
        <dbReference type="ARBA" id="ARBA00023157"/>
    </source>
</evidence>
<evidence type="ECO:0000256" key="5">
    <source>
        <dbReference type="ARBA" id="ARBA00022900"/>
    </source>
</evidence>
<reference evidence="10" key="1">
    <citation type="journal article" date="2019" name="Int. J. Syst. Evol. Microbiol.">
        <title>The Global Catalogue of Microorganisms (GCM) 10K type strain sequencing project: providing services to taxonomists for standard genome sequencing and annotation.</title>
        <authorList>
            <consortium name="The Broad Institute Genomics Platform"/>
            <consortium name="The Broad Institute Genome Sequencing Center for Infectious Disease"/>
            <person name="Wu L."/>
            <person name="Ma J."/>
        </authorList>
    </citation>
    <scope>NUCLEOTIDE SEQUENCE [LARGE SCALE GENOMIC DNA]</scope>
    <source>
        <strain evidence="10">CGMCC 1.12859</strain>
    </source>
</reference>
<keyword evidence="6" id="KW-1015">Disulfide bond</keyword>
<keyword evidence="3" id="KW-0964">Secreted</keyword>
<evidence type="ECO:0000259" key="8">
    <source>
        <dbReference type="Pfam" id="PF00720"/>
    </source>
</evidence>
<keyword evidence="7" id="KW-0732">Signal</keyword>
<comment type="similarity">
    <text evidence="2">Belongs to the protease inhibitor I16 (SSI) family.</text>
</comment>
<dbReference type="Gene3D" id="3.30.350.10">
    <property type="entry name" value="Subtilisin inhibitor-like"/>
    <property type="match status" value="1"/>
</dbReference>
<sequence length="120" mass="12425">MRTIAAAAAAALTLLLLPGPAAARVVPSRLTLSAGDHRLDLLCSGVPGGGHPQAARACAELAAADGDPDRLPHGNGICPMVYQPVTARADGLWDGRVVRWTREFANSCTLHQATGTLFAF</sequence>
<feature type="signal peptide" evidence="7">
    <location>
        <begin position="1"/>
        <end position="23"/>
    </location>
</feature>
<dbReference type="EMBL" id="JBHTAJ010000140">
    <property type="protein sequence ID" value="MFC7185043.1"/>
    <property type="molecule type" value="Genomic_DNA"/>
</dbReference>
<gene>
    <name evidence="9" type="ORF">ACFQMG_36405</name>
</gene>
<evidence type="ECO:0000256" key="1">
    <source>
        <dbReference type="ARBA" id="ARBA00004613"/>
    </source>
</evidence>
<keyword evidence="10" id="KW-1185">Reference proteome</keyword>
<accession>A0ABW2G693</accession>
<dbReference type="Pfam" id="PF00720">
    <property type="entry name" value="SSI"/>
    <property type="match status" value="1"/>
</dbReference>
<dbReference type="InterPro" id="IPR023549">
    <property type="entry name" value="Subtilisin_inhibitor"/>
</dbReference>
<comment type="caution">
    <text evidence="9">The sequence shown here is derived from an EMBL/GenBank/DDBJ whole genome shotgun (WGS) entry which is preliminary data.</text>
</comment>
<dbReference type="SUPFAM" id="SSF55399">
    <property type="entry name" value="Subtilisin inhibitor"/>
    <property type="match status" value="1"/>
</dbReference>
<evidence type="ECO:0000256" key="3">
    <source>
        <dbReference type="ARBA" id="ARBA00022525"/>
    </source>
</evidence>
<dbReference type="RefSeq" id="WP_345705145.1">
    <property type="nucleotide sequence ID" value="NZ_BAABKV010000001.1"/>
</dbReference>
<dbReference type="InterPro" id="IPR036819">
    <property type="entry name" value="Subtilisin_inhibitor-like_sf"/>
</dbReference>
<comment type="subcellular location">
    <subcellularLocation>
        <location evidence="1">Secreted</location>
    </subcellularLocation>
</comment>